<evidence type="ECO:0000313" key="1">
    <source>
        <dbReference type="EMBL" id="MCC3144518.1"/>
    </source>
</evidence>
<proteinExistence type="predicted"/>
<dbReference type="Gene3D" id="3.60.20.40">
    <property type="match status" value="1"/>
</dbReference>
<comment type="caution">
    <text evidence="1">The sequence shown here is derived from an EMBL/GenBank/DDBJ whole genome shotgun (WGS) entry which is preliminary data.</text>
</comment>
<dbReference type="InterPro" id="IPR043137">
    <property type="entry name" value="GGT_ssub_C"/>
</dbReference>
<dbReference type="EMBL" id="JAJFAT010000004">
    <property type="protein sequence ID" value="MCC3144518.1"/>
    <property type="molecule type" value="Genomic_DNA"/>
</dbReference>
<dbReference type="InterPro" id="IPR052896">
    <property type="entry name" value="GGT-like_enzyme"/>
</dbReference>
<keyword evidence="2" id="KW-1185">Reference proteome</keyword>
<dbReference type="Proteomes" id="UP001199296">
    <property type="component" value="Unassembled WGS sequence"/>
</dbReference>
<dbReference type="Pfam" id="PF01019">
    <property type="entry name" value="G_glu_transpept"/>
    <property type="match status" value="1"/>
</dbReference>
<evidence type="ECO:0000313" key="2">
    <source>
        <dbReference type="Proteomes" id="UP001199296"/>
    </source>
</evidence>
<dbReference type="AlphaFoldDB" id="A0AAW4WX94"/>
<dbReference type="Gene3D" id="1.10.246.130">
    <property type="match status" value="1"/>
</dbReference>
<protein>
    <submittedName>
        <fullName evidence="1">Gamma-glutamyltransferase family protein</fullName>
    </submittedName>
</protein>
<dbReference type="PRINTS" id="PR01210">
    <property type="entry name" value="GGTRANSPTASE"/>
</dbReference>
<name>A0AAW4WX94_9FIRM</name>
<gene>
    <name evidence="1" type="ORF">LJ207_04170</name>
</gene>
<dbReference type="InterPro" id="IPR043138">
    <property type="entry name" value="GGT_lsub"/>
</dbReference>
<dbReference type="PANTHER" id="PTHR43881">
    <property type="entry name" value="GAMMA-GLUTAMYLTRANSPEPTIDASE (AFU_ORTHOLOGUE AFUA_4G13580)"/>
    <property type="match status" value="1"/>
</dbReference>
<organism evidence="1 2">
    <name type="scientific">Halanaerobium polyolivorans</name>
    <dbReference type="NCBI Taxonomy" id="2886943"/>
    <lineage>
        <taxon>Bacteria</taxon>
        <taxon>Bacillati</taxon>
        <taxon>Bacillota</taxon>
        <taxon>Clostridia</taxon>
        <taxon>Halanaerobiales</taxon>
        <taxon>Halanaerobiaceae</taxon>
        <taxon>Halanaerobium</taxon>
    </lineage>
</organism>
<dbReference type="PANTHER" id="PTHR43881:SF1">
    <property type="entry name" value="GAMMA-GLUTAMYLTRANSPEPTIDASE (AFU_ORTHOLOGUE AFUA_4G13580)"/>
    <property type="match status" value="1"/>
</dbReference>
<dbReference type="SUPFAM" id="SSF56235">
    <property type="entry name" value="N-terminal nucleophile aminohydrolases (Ntn hydrolases)"/>
    <property type="match status" value="1"/>
</dbReference>
<sequence>MKFNFQDYPFKSQRMAAFSKRGMVASSQALASQAGLEMLKNGGNAVDAAVAAAACLTVVEPCSNGIGSDAFAIVWIDNQLYGLNSSGPAPKAISVEALKARNITTMPKYGFIPVTVSGAPAAWAELNQRFGSLSLEKCLAPAINYAGQGFAVTPVTAAAWQKAFKKYQKELKGQEFAEWFKIFAPNGSAPKAGEVWKSEAHAQSLKKIAATNAKSFYQGELAQKIVDFSKKYGGFLELDDYADFSPEWVEALSVNYRGYDVWELPPNGQGLVTLMALNILKNFDISAMSDIDRYHRAIEALKLAFSSGKKYITDNRDVDFDYKDFLRADYAEQRKELITEQAISPLPGTLPAGGTVYLAAADKAGNYVSFIQSNYLGFGSGLVVPDTGIALQNRGHNFSLDPKAHNVLKGGKRSYHTIIPGFLSKDGKAIGPFGVMGGFMQPQGQLQLLINTIDLNLNPQAALDAPRWQWLEDKKLKLEAEFPQREARLLAAKGHEIELSLDSSSFGKGQMIWRDHKNGVLIGGTEARADGAAAVY</sequence>
<dbReference type="RefSeq" id="WP_229344349.1">
    <property type="nucleotide sequence ID" value="NZ_JAJFAT010000004.1"/>
</dbReference>
<reference evidence="1 2" key="1">
    <citation type="submission" date="2021-10" db="EMBL/GenBank/DDBJ databases">
        <authorList>
            <person name="Grouzdev D.S."/>
            <person name="Pantiukh K.S."/>
            <person name="Krutkina M.S."/>
        </authorList>
    </citation>
    <scope>NUCLEOTIDE SEQUENCE [LARGE SCALE GENOMIC DNA]</scope>
    <source>
        <strain evidence="1 2">Z-7514</strain>
    </source>
</reference>
<dbReference type="InterPro" id="IPR029055">
    <property type="entry name" value="Ntn_hydrolases_N"/>
</dbReference>
<accession>A0AAW4WX94</accession>